<proteinExistence type="predicted"/>
<gene>
    <name evidence="2" type="ORF">G6F50_013363</name>
</gene>
<reference evidence="2 3" key="1">
    <citation type="journal article" date="2020" name="Microb. Genom.">
        <title>Genetic diversity of clinical and environmental Mucorales isolates obtained from an investigation of mucormycosis cases among solid organ transplant recipients.</title>
        <authorList>
            <person name="Nguyen M.H."/>
            <person name="Kaul D."/>
            <person name="Muto C."/>
            <person name="Cheng S.J."/>
            <person name="Richter R.A."/>
            <person name="Bruno V.M."/>
            <person name="Liu G."/>
            <person name="Beyhan S."/>
            <person name="Sundermann A.J."/>
            <person name="Mounaud S."/>
            <person name="Pasculle A.W."/>
            <person name="Nierman W.C."/>
            <person name="Driscoll E."/>
            <person name="Cumbie R."/>
            <person name="Clancy C.J."/>
            <person name="Dupont C.L."/>
        </authorList>
    </citation>
    <scope>NUCLEOTIDE SEQUENCE [LARGE SCALE GENOMIC DNA]</scope>
    <source>
        <strain evidence="2 3">GL24</strain>
    </source>
</reference>
<keyword evidence="3" id="KW-1185">Reference proteome</keyword>
<feature type="compositionally biased region" description="Low complexity" evidence="1">
    <location>
        <begin position="107"/>
        <end position="119"/>
    </location>
</feature>
<dbReference type="AlphaFoldDB" id="A0A9P6YIH0"/>
<name>A0A9P6YIH0_9FUNG</name>
<dbReference type="EMBL" id="JAANIU010005187">
    <property type="protein sequence ID" value="KAG1549346.1"/>
    <property type="molecule type" value="Genomic_DNA"/>
</dbReference>
<dbReference type="Proteomes" id="UP000740926">
    <property type="component" value="Unassembled WGS sequence"/>
</dbReference>
<accession>A0A9P6YIH0</accession>
<organism evidence="2 3">
    <name type="scientific">Rhizopus delemar</name>
    <dbReference type="NCBI Taxonomy" id="936053"/>
    <lineage>
        <taxon>Eukaryota</taxon>
        <taxon>Fungi</taxon>
        <taxon>Fungi incertae sedis</taxon>
        <taxon>Mucoromycota</taxon>
        <taxon>Mucoromycotina</taxon>
        <taxon>Mucoromycetes</taxon>
        <taxon>Mucorales</taxon>
        <taxon>Mucorineae</taxon>
        <taxon>Rhizopodaceae</taxon>
        <taxon>Rhizopus</taxon>
    </lineage>
</organism>
<feature type="compositionally biased region" description="Polar residues" evidence="1">
    <location>
        <begin position="120"/>
        <end position="130"/>
    </location>
</feature>
<protein>
    <submittedName>
        <fullName evidence="2">Uncharacterized protein</fullName>
    </submittedName>
</protein>
<feature type="region of interest" description="Disordered" evidence="1">
    <location>
        <begin position="102"/>
        <end position="130"/>
    </location>
</feature>
<evidence type="ECO:0000313" key="3">
    <source>
        <dbReference type="Proteomes" id="UP000740926"/>
    </source>
</evidence>
<evidence type="ECO:0000313" key="2">
    <source>
        <dbReference type="EMBL" id="KAG1549346.1"/>
    </source>
</evidence>
<evidence type="ECO:0000256" key="1">
    <source>
        <dbReference type="SAM" id="MobiDB-lite"/>
    </source>
</evidence>
<comment type="caution">
    <text evidence="2">The sequence shown here is derived from an EMBL/GenBank/DDBJ whole genome shotgun (WGS) entry which is preliminary data.</text>
</comment>
<sequence length="130" mass="13706">MVGVGFQAVAALIGHVIAGRRIGVMFEQALVAGQQRAHLAALLLHAVVEDIFHVLQRGVGLVAALGVGIGDQQQRVAVALLGGCHALLQRIDLHLVPGRDPLRMGVRRQGNQAGQGQQRPTAGNQDRNGH</sequence>